<evidence type="ECO:0000259" key="10">
    <source>
        <dbReference type="Pfam" id="PF00215"/>
    </source>
</evidence>
<evidence type="ECO:0000256" key="5">
    <source>
        <dbReference type="ARBA" id="ARBA00022793"/>
    </source>
</evidence>
<dbReference type="InterPro" id="IPR001754">
    <property type="entry name" value="OMPdeCOase_dom"/>
</dbReference>
<dbReference type="EC" id="4.1.1.23" evidence="3"/>
<dbReference type="InterPro" id="IPR013785">
    <property type="entry name" value="Aldolase_TIM"/>
</dbReference>
<dbReference type="GO" id="GO:0004590">
    <property type="term" value="F:orotidine-5'-phosphate decarboxylase activity"/>
    <property type="evidence" value="ECO:0007669"/>
    <property type="project" value="UniProtKB-EC"/>
</dbReference>
<feature type="non-terminal residue" evidence="11">
    <location>
        <position position="144"/>
    </location>
</feature>
<evidence type="ECO:0000256" key="7">
    <source>
        <dbReference type="ARBA" id="ARBA00023239"/>
    </source>
</evidence>
<keyword evidence="7" id="KW-0456">Lyase</keyword>
<evidence type="ECO:0000256" key="1">
    <source>
        <dbReference type="ARBA" id="ARBA00004861"/>
    </source>
</evidence>
<accession>A0A382QZC9</accession>
<evidence type="ECO:0000256" key="4">
    <source>
        <dbReference type="ARBA" id="ARBA00021923"/>
    </source>
</evidence>
<evidence type="ECO:0000256" key="9">
    <source>
        <dbReference type="ARBA" id="ARBA00049157"/>
    </source>
</evidence>
<evidence type="ECO:0000256" key="2">
    <source>
        <dbReference type="ARBA" id="ARBA00008847"/>
    </source>
</evidence>
<dbReference type="Pfam" id="PF00215">
    <property type="entry name" value="OMPdecase"/>
    <property type="match status" value="1"/>
</dbReference>
<keyword evidence="6" id="KW-0665">Pyrimidine biosynthesis</keyword>
<dbReference type="PANTHER" id="PTHR43375:SF1">
    <property type="entry name" value="OROTIDINE 5'-PHOSPHATE DECARBOXYLASE"/>
    <property type="match status" value="1"/>
</dbReference>
<keyword evidence="5" id="KW-0210">Decarboxylase</keyword>
<evidence type="ECO:0000256" key="8">
    <source>
        <dbReference type="ARBA" id="ARBA00033428"/>
    </source>
</evidence>
<feature type="domain" description="Orotidine 5'-phosphate decarboxylase" evidence="10">
    <location>
        <begin position="18"/>
        <end position="133"/>
    </location>
</feature>
<name>A0A382QZC9_9ZZZZ</name>
<evidence type="ECO:0000256" key="6">
    <source>
        <dbReference type="ARBA" id="ARBA00022975"/>
    </source>
</evidence>
<dbReference type="UniPathway" id="UPA00070">
    <property type="reaction ID" value="UER00120"/>
</dbReference>
<dbReference type="AlphaFoldDB" id="A0A382QZC9"/>
<gene>
    <name evidence="11" type="ORF">METZ01_LOCUS343650</name>
</gene>
<dbReference type="PANTHER" id="PTHR43375">
    <property type="entry name" value="OROTIDINE 5'-PHOSPHATE DECARBOXYLASE"/>
    <property type="match status" value="1"/>
</dbReference>
<evidence type="ECO:0000256" key="3">
    <source>
        <dbReference type="ARBA" id="ARBA00012321"/>
    </source>
</evidence>
<protein>
    <recommendedName>
        <fullName evidence="4">Orotidine 5'-phosphate decarboxylase</fullName>
        <ecNumber evidence="3">4.1.1.23</ecNumber>
    </recommendedName>
    <alternativeName>
        <fullName evidence="8">OMP decarboxylase</fullName>
    </alternativeName>
</protein>
<comment type="similarity">
    <text evidence="2">Belongs to the OMP decarboxylase family. Type 2 subfamily.</text>
</comment>
<dbReference type="InterPro" id="IPR011060">
    <property type="entry name" value="RibuloseP-bd_barrel"/>
</dbReference>
<dbReference type="SUPFAM" id="SSF51366">
    <property type="entry name" value="Ribulose-phoshate binding barrel"/>
    <property type="match status" value="1"/>
</dbReference>
<dbReference type="GO" id="GO:0044205">
    <property type="term" value="P:'de novo' UMP biosynthetic process"/>
    <property type="evidence" value="ECO:0007669"/>
    <property type="project" value="UniProtKB-UniPathway"/>
</dbReference>
<dbReference type="EMBL" id="UINC01117983">
    <property type="protein sequence ID" value="SVC90796.1"/>
    <property type="molecule type" value="Genomic_DNA"/>
</dbReference>
<evidence type="ECO:0000313" key="11">
    <source>
        <dbReference type="EMBL" id="SVC90796.1"/>
    </source>
</evidence>
<proteinExistence type="inferred from homology"/>
<dbReference type="InterPro" id="IPR011995">
    <property type="entry name" value="OMPdecase_type-2"/>
</dbReference>
<comment type="pathway">
    <text evidence="1">Pyrimidine metabolism; UMP biosynthesis via de novo pathway; UMP from orotate: step 2/2.</text>
</comment>
<sequence length="144" mass="15734">MTSFIERLDQACEANRSLLCVGLDVDPERMPVADPLEFNRAIVDATAGLVCAYKPNLAFYEALGLPGLKALEGTVQYIRRNAPSVVIVGDAKRGDIGPSGAAYARAMFQVWDFDIVTVNAWGGHDTVEPFLEDPDRGVFIWCRG</sequence>
<comment type="catalytic activity">
    <reaction evidence="9">
        <text>orotidine 5'-phosphate + H(+) = UMP + CO2</text>
        <dbReference type="Rhea" id="RHEA:11596"/>
        <dbReference type="ChEBI" id="CHEBI:15378"/>
        <dbReference type="ChEBI" id="CHEBI:16526"/>
        <dbReference type="ChEBI" id="CHEBI:57538"/>
        <dbReference type="ChEBI" id="CHEBI:57865"/>
        <dbReference type="EC" id="4.1.1.23"/>
    </reaction>
</comment>
<organism evidence="11">
    <name type="scientific">marine metagenome</name>
    <dbReference type="NCBI Taxonomy" id="408172"/>
    <lineage>
        <taxon>unclassified sequences</taxon>
        <taxon>metagenomes</taxon>
        <taxon>ecological metagenomes</taxon>
    </lineage>
</organism>
<dbReference type="Gene3D" id="3.20.20.70">
    <property type="entry name" value="Aldolase class I"/>
    <property type="match status" value="1"/>
</dbReference>
<dbReference type="GO" id="GO:0006207">
    <property type="term" value="P:'de novo' pyrimidine nucleobase biosynthetic process"/>
    <property type="evidence" value="ECO:0007669"/>
    <property type="project" value="InterPro"/>
</dbReference>
<dbReference type="NCBIfam" id="TIGR02127">
    <property type="entry name" value="pyrF_sub2"/>
    <property type="match status" value="1"/>
</dbReference>
<reference evidence="11" key="1">
    <citation type="submission" date="2018-05" db="EMBL/GenBank/DDBJ databases">
        <authorList>
            <person name="Lanie J.A."/>
            <person name="Ng W.-L."/>
            <person name="Kazmierczak K.M."/>
            <person name="Andrzejewski T.M."/>
            <person name="Davidsen T.M."/>
            <person name="Wayne K.J."/>
            <person name="Tettelin H."/>
            <person name="Glass J.I."/>
            <person name="Rusch D."/>
            <person name="Podicherti R."/>
            <person name="Tsui H.-C.T."/>
            <person name="Winkler M.E."/>
        </authorList>
    </citation>
    <scope>NUCLEOTIDE SEQUENCE</scope>
</reference>